<dbReference type="SUPFAM" id="SSF52374">
    <property type="entry name" value="Nucleotidylyl transferase"/>
    <property type="match status" value="1"/>
</dbReference>
<organism evidence="2 3">
    <name type="scientific">Haliovirga abyssi</name>
    <dbReference type="NCBI Taxonomy" id="2996794"/>
    <lineage>
        <taxon>Bacteria</taxon>
        <taxon>Fusobacteriati</taxon>
        <taxon>Fusobacteriota</taxon>
        <taxon>Fusobacteriia</taxon>
        <taxon>Fusobacteriales</taxon>
        <taxon>Haliovirgaceae</taxon>
        <taxon>Haliovirga</taxon>
    </lineage>
</organism>
<dbReference type="HAMAP" id="MF_01539">
    <property type="entry name" value="TmcAL"/>
    <property type="match status" value="1"/>
</dbReference>
<dbReference type="AlphaFoldDB" id="A0AAU9DDA1"/>
<dbReference type="NCBIfam" id="NF010191">
    <property type="entry name" value="PRK13670.1"/>
    <property type="match status" value="1"/>
</dbReference>
<feature type="binding site" evidence="1">
    <location>
        <position position="101"/>
    </location>
    <ligand>
        <name>ATP</name>
        <dbReference type="ChEBI" id="CHEBI:30616"/>
    </ligand>
</feature>
<dbReference type="GO" id="GO:0005524">
    <property type="term" value="F:ATP binding"/>
    <property type="evidence" value="ECO:0007669"/>
    <property type="project" value="UniProtKB-KW"/>
</dbReference>
<dbReference type="GO" id="GO:0000049">
    <property type="term" value="F:tRNA binding"/>
    <property type="evidence" value="ECO:0007669"/>
    <property type="project" value="UniProtKB-KW"/>
</dbReference>
<dbReference type="EMBL" id="AP027059">
    <property type="protein sequence ID" value="BDU50297.1"/>
    <property type="molecule type" value="Genomic_DNA"/>
</dbReference>
<comment type="caution">
    <text evidence="1">Lacks conserved residue(s) required for the propagation of feature annotation.</text>
</comment>
<feature type="binding site" evidence="1">
    <location>
        <position position="159"/>
    </location>
    <ligand>
        <name>ATP</name>
        <dbReference type="ChEBI" id="CHEBI:30616"/>
    </ligand>
</feature>
<keyword evidence="3" id="KW-1185">Reference proteome</keyword>
<accession>A0AAU9DDA1</accession>
<feature type="binding site" evidence="1">
    <location>
        <position position="184"/>
    </location>
    <ligand>
        <name>ATP</name>
        <dbReference type="ChEBI" id="CHEBI:30616"/>
    </ligand>
</feature>
<dbReference type="KEGG" id="haby:HLVA_08660"/>
<dbReference type="GO" id="GO:0016879">
    <property type="term" value="F:ligase activity, forming carbon-nitrogen bonds"/>
    <property type="evidence" value="ECO:0007669"/>
    <property type="project" value="UniProtKB-UniRule"/>
</dbReference>
<evidence type="ECO:0000313" key="3">
    <source>
        <dbReference type="Proteomes" id="UP001321582"/>
    </source>
</evidence>
<comment type="function">
    <text evidence="1">Catalyzes the formation of N(4)-acetylcytidine (ac(4)C) at the wobble position of elongator tRNA(Met), using acetate and ATP as substrates. First activates an acetate ion to form acetyladenylate (Ac-AMP) and then transfers the acetyl group to tRNA to form ac(4)C34.</text>
</comment>
<reference evidence="2 3" key="1">
    <citation type="submission" date="2022-11" db="EMBL/GenBank/DDBJ databases">
        <title>Haliovirga abyssi gen. nov., sp. nov., a mesophilic fermentative bacterium isolated from the Iheya North hydrothermal field and the proposal of Haliovirgaceae fam. nov.</title>
        <authorList>
            <person name="Miyazaki U."/>
            <person name="Tame A."/>
            <person name="Miyazaki J."/>
            <person name="Takai K."/>
            <person name="Sawayama S."/>
            <person name="Kitajima M."/>
            <person name="Okamoto A."/>
            <person name="Nakagawa S."/>
        </authorList>
    </citation>
    <scope>NUCLEOTIDE SEQUENCE [LARGE SCALE GENOMIC DNA]</scope>
    <source>
        <strain evidence="2 3">IC12</strain>
    </source>
</reference>
<keyword evidence="1" id="KW-0694">RNA-binding</keyword>
<sequence length="395" mass="45500">MKATGIIVEYNPFHNGHKYHIKKAREVGNSDCIIAVMSGDFLQRGEPAILNKWERTKMALLNGVDIVLELPTIYSTQSAEIFAYGAILVLEAMKVKNLVFGSENGNISNFLNYVDFIEEFKDEIDFEIKKLIKTGISYPNAMSNVIGKKIKIDGFLQPNNILGIEYIKAIRKLNLLIEPLTIKREKSNYNDKDIKGNIASATAIRKTIFEGDIEKIKKAIPEETFGILSKNVKMKNLKKIDDFYQILRYKIISDKEKLLDIQDLEIGLENRLYEAALKAKTFYEFYQLVVTKRYTMSRLYRVFTHILLGITKEMTDNAKNIDSMYGRILGISDIGKKYLRDIKQDESLEIITNLKESKKIKGGKRAIFELGLKSSYIYSIDKEYIEPRFPIFLKY</sequence>
<dbReference type="InterPro" id="IPR014729">
    <property type="entry name" value="Rossmann-like_a/b/a_fold"/>
</dbReference>
<name>A0AAU9DDA1_9FUSO</name>
<evidence type="ECO:0000256" key="1">
    <source>
        <dbReference type="HAMAP-Rule" id="MF_01539"/>
    </source>
</evidence>
<dbReference type="PANTHER" id="PTHR37825">
    <property type="entry name" value="TRNA(MET) CYTIDINE ACETATE LIGASE"/>
    <property type="match status" value="1"/>
</dbReference>
<dbReference type="InterPro" id="IPR008513">
    <property type="entry name" value="tRNA(Met)_cyd_acetate_ligase"/>
</dbReference>
<dbReference type="EC" id="6.3.4.-" evidence="1"/>
<proteinExistence type="inferred from homology"/>
<feature type="binding site" evidence="1">
    <location>
        <begin position="7"/>
        <end position="20"/>
    </location>
    <ligand>
        <name>ATP</name>
        <dbReference type="ChEBI" id="CHEBI:30616"/>
    </ligand>
</feature>
<dbReference type="GO" id="GO:0005737">
    <property type="term" value="C:cytoplasm"/>
    <property type="evidence" value="ECO:0007669"/>
    <property type="project" value="UniProtKB-SubCell"/>
</dbReference>
<keyword evidence="1" id="KW-0547">Nucleotide-binding</keyword>
<keyword evidence="1" id="KW-0963">Cytoplasm</keyword>
<keyword evidence="1" id="KW-0436">Ligase</keyword>
<comment type="catalytic activity">
    <reaction evidence="1">
        <text>cytidine(34) in elongator tRNA(Met) + acetate + ATP = N(4)-acetylcytidine(34) in elongator tRNA(Met) + AMP + diphosphate</text>
        <dbReference type="Rhea" id="RHEA:58144"/>
        <dbReference type="Rhea" id="RHEA-COMP:10693"/>
        <dbReference type="Rhea" id="RHEA-COMP:10694"/>
        <dbReference type="ChEBI" id="CHEBI:30089"/>
        <dbReference type="ChEBI" id="CHEBI:30616"/>
        <dbReference type="ChEBI" id="CHEBI:33019"/>
        <dbReference type="ChEBI" id="CHEBI:74900"/>
        <dbReference type="ChEBI" id="CHEBI:82748"/>
        <dbReference type="ChEBI" id="CHEBI:456215"/>
    </reaction>
</comment>
<dbReference type="RefSeq" id="WP_307905229.1">
    <property type="nucleotide sequence ID" value="NZ_AP027059.1"/>
</dbReference>
<protein>
    <recommendedName>
        <fullName evidence="1">tRNA(Met) cytidine acetate ligase</fullName>
        <ecNumber evidence="1">6.3.4.-</ecNumber>
    </recommendedName>
</protein>
<dbReference type="PANTHER" id="PTHR37825:SF1">
    <property type="entry name" value="TRNA(MET) CYTIDINE ACETATE LIGASE"/>
    <property type="match status" value="1"/>
</dbReference>
<comment type="subcellular location">
    <subcellularLocation>
        <location evidence="1">Cytoplasm</location>
    </subcellularLocation>
</comment>
<gene>
    <name evidence="1" type="primary">tmcAL</name>
    <name evidence="2" type="ORF">HLVA_08660</name>
</gene>
<dbReference type="GO" id="GO:0006400">
    <property type="term" value="P:tRNA modification"/>
    <property type="evidence" value="ECO:0007669"/>
    <property type="project" value="UniProtKB-UniRule"/>
</dbReference>
<dbReference type="Gene3D" id="3.40.50.620">
    <property type="entry name" value="HUPs"/>
    <property type="match status" value="1"/>
</dbReference>
<dbReference type="Pfam" id="PF05636">
    <property type="entry name" value="HIGH_NTase1"/>
    <property type="match status" value="1"/>
</dbReference>
<keyword evidence="1" id="KW-0067">ATP-binding</keyword>
<comment type="similarity">
    <text evidence="1">Belongs to the TmcAL family.</text>
</comment>
<evidence type="ECO:0000313" key="2">
    <source>
        <dbReference type="EMBL" id="BDU50297.1"/>
    </source>
</evidence>
<keyword evidence="1" id="KW-0819">tRNA processing</keyword>
<keyword evidence="1" id="KW-0820">tRNA-binding</keyword>
<dbReference type="Proteomes" id="UP001321582">
    <property type="component" value="Chromosome"/>
</dbReference>